<protein>
    <submittedName>
        <fullName evidence="2">Uncharacterized protein</fullName>
    </submittedName>
</protein>
<dbReference type="Proteomes" id="UP000260457">
    <property type="component" value="Chromosome"/>
</dbReference>
<keyword evidence="1" id="KW-0812">Transmembrane</keyword>
<feature type="transmembrane region" description="Helical" evidence="1">
    <location>
        <begin position="67"/>
        <end position="88"/>
    </location>
</feature>
<dbReference type="EMBL" id="CP030926">
    <property type="protein sequence ID" value="AXN39533.1"/>
    <property type="molecule type" value="Genomic_DNA"/>
</dbReference>
<sequence>MGKMNLITLVRIGIFLLFSGLMILDYFPNIVFNDMSKTIMTIGIIGVVIIYMVINRKTYEDNEKNSFIGEAAFILYTLVLIGVLTLMGGKSTVGISLNNPILWFVLLLTIVDMTLRYRKINA</sequence>
<keyword evidence="1" id="KW-1133">Transmembrane helix</keyword>
<evidence type="ECO:0000313" key="2">
    <source>
        <dbReference type="EMBL" id="AXN39533.1"/>
    </source>
</evidence>
<evidence type="ECO:0000256" key="1">
    <source>
        <dbReference type="SAM" id="Phobius"/>
    </source>
</evidence>
<keyword evidence="1" id="KW-0472">Membrane</keyword>
<dbReference type="RefSeq" id="WP_116821400.1">
    <property type="nucleotide sequence ID" value="NZ_CP030926.1"/>
</dbReference>
<gene>
    <name evidence="2" type="ORF">DTO10_14870</name>
</gene>
<feature type="transmembrane region" description="Helical" evidence="1">
    <location>
        <begin position="38"/>
        <end position="55"/>
    </location>
</feature>
<organism evidence="2 3">
    <name type="scientific">Peribacillus butanolivorans</name>
    <dbReference type="NCBI Taxonomy" id="421767"/>
    <lineage>
        <taxon>Bacteria</taxon>
        <taxon>Bacillati</taxon>
        <taxon>Bacillota</taxon>
        <taxon>Bacilli</taxon>
        <taxon>Bacillales</taxon>
        <taxon>Bacillaceae</taxon>
        <taxon>Peribacillus</taxon>
    </lineage>
</organism>
<proteinExistence type="predicted"/>
<reference evidence="2 3" key="1">
    <citation type="submission" date="2018-07" db="EMBL/GenBank/DDBJ databases">
        <title>The molecular basis for the intramolecular migration of carboxyl group in the catabolism of para-hydroxybenzoate via gentisate.</title>
        <authorList>
            <person name="Zhao H."/>
            <person name="Xu Y."/>
            <person name="Lin S."/>
            <person name="Spain J.C."/>
            <person name="Zhou N.-Y."/>
        </authorList>
    </citation>
    <scope>NUCLEOTIDE SEQUENCE [LARGE SCALE GENOMIC DNA]</scope>
    <source>
        <strain evidence="2 3">PHB-7a</strain>
    </source>
</reference>
<dbReference type="GeneID" id="95399516"/>
<name>A0ABM6XME7_9BACI</name>
<feature type="transmembrane region" description="Helical" evidence="1">
    <location>
        <begin position="12"/>
        <end position="32"/>
    </location>
</feature>
<feature type="transmembrane region" description="Helical" evidence="1">
    <location>
        <begin position="100"/>
        <end position="117"/>
    </location>
</feature>
<keyword evidence="3" id="KW-1185">Reference proteome</keyword>
<evidence type="ECO:0000313" key="3">
    <source>
        <dbReference type="Proteomes" id="UP000260457"/>
    </source>
</evidence>
<accession>A0ABM6XME7</accession>